<keyword evidence="5 9" id="KW-1133">Transmembrane helix</keyword>
<evidence type="ECO:0000256" key="5">
    <source>
        <dbReference type="ARBA" id="ARBA00022989"/>
    </source>
</evidence>
<name>A0A5K7ZTW2_9BACT</name>
<evidence type="ECO:0000313" key="12">
    <source>
        <dbReference type="EMBL" id="BBO83638.1"/>
    </source>
</evidence>
<feature type="transmembrane region" description="Helical" evidence="9">
    <location>
        <begin position="133"/>
        <end position="153"/>
    </location>
</feature>
<protein>
    <submittedName>
        <fullName evidence="12">Na-K-Cl cotransporter</fullName>
    </submittedName>
</protein>
<feature type="transmembrane region" description="Helical" evidence="9">
    <location>
        <begin position="332"/>
        <end position="365"/>
    </location>
</feature>
<feature type="transmembrane region" description="Helical" evidence="9">
    <location>
        <begin position="386"/>
        <end position="406"/>
    </location>
</feature>
<evidence type="ECO:0000256" key="3">
    <source>
        <dbReference type="ARBA" id="ARBA00022448"/>
    </source>
</evidence>
<evidence type="ECO:0000259" key="11">
    <source>
        <dbReference type="Pfam" id="PF03522"/>
    </source>
</evidence>
<evidence type="ECO:0000256" key="4">
    <source>
        <dbReference type="ARBA" id="ARBA00022692"/>
    </source>
</evidence>
<keyword evidence="6 9" id="KW-0472">Membrane</keyword>
<feature type="transmembrane region" description="Helical" evidence="9">
    <location>
        <begin position="51"/>
        <end position="73"/>
    </location>
</feature>
<dbReference type="EMBL" id="AP021876">
    <property type="protein sequence ID" value="BBO83638.1"/>
    <property type="molecule type" value="Genomic_DNA"/>
</dbReference>
<evidence type="ECO:0000256" key="1">
    <source>
        <dbReference type="ARBA" id="ARBA00004141"/>
    </source>
</evidence>
<dbReference type="PANTHER" id="PTHR11827:SF72">
    <property type="entry name" value="GH08340P"/>
    <property type="match status" value="1"/>
</dbReference>
<dbReference type="Pfam" id="PF00324">
    <property type="entry name" value="AA_permease"/>
    <property type="match status" value="1"/>
</dbReference>
<reference evidence="12 13" key="1">
    <citation type="submission" date="2019-11" db="EMBL/GenBank/DDBJ databases">
        <title>Comparative genomics of hydrocarbon-degrading Desulfosarcina strains.</title>
        <authorList>
            <person name="Watanabe M."/>
            <person name="Kojima H."/>
            <person name="Fukui M."/>
        </authorList>
    </citation>
    <scope>NUCLEOTIDE SEQUENCE [LARGE SCALE GENOMIC DNA]</scope>
    <source>
        <strain evidence="12 13">28bB2T</strain>
    </source>
</reference>
<dbReference type="KEGG" id="dov:DSCO28_42040"/>
<feature type="transmembrane region" description="Helical" evidence="9">
    <location>
        <begin position="200"/>
        <end position="219"/>
    </location>
</feature>
<dbReference type="InterPro" id="IPR004842">
    <property type="entry name" value="SLC12A_fam"/>
</dbReference>
<dbReference type="Pfam" id="PF03522">
    <property type="entry name" value="SLC12"/>
    <property type="match status" value="1"/>
</dbReference>
<feature type="transmembrane region" description="Helical" evidence="9">
    <location>
        <begin position="20"/>
        <end position="39"/>
    </location>
</feature>
<evidence type="ECO:0000259" key="10">
    <source>
        <dbReference type="Pfam" id="PF00324"/>
    </source>
</evidence>
<proteinExistence type="inferred from homology"/>
<feature type="transmembrane region" description="Helical" evidence="9">
    <location>
        <begin position="275"/>
        <end position="296"/>
    </location>
</feature>
<dbReference type="AlphaFoldDB" id="A0A5K7ZTW2"/>
<feature type="transmembrane region" description="Helical" evidence="9">
    <location>
        <begin position="159"/>
        <end position="179"/>
    </location>
</feature>
<feature type="transmembrane region" description="Helical" evidence="9">
    <location>
        <begin position="93"/>
        <end position="126"/>
    </location>
</feature>
<keyword evidence="4 9" id="KW-0812">Transmembrane</keyword>
<dbReference type="Gene3D" id="1.20.1740.10">
    <property type="entry name" value="Amino acid/polyamine transporter I"/>
    <property type="match status" value="1"/>
</dbReference>
<feature type="transmembrane region" description="Helical" evidence="9">
    <location>
        <begin position="231"/>
        <end position="254"/>
    </location>
</feature>
<dbReference type="InterPro" id="IPR018491">
    <property type="entry name" value="SLC12_C"/>
</dbReference>
<feature type="domain" description="SLC12A transporter C-terminal" evidence="11">
    <location>
        <begin position="611"/>
        <end position="688"/>
    </location>
</feature>
<sequence length="856" mass="91223">MANPTANDNVTATGTLGTFAGVFTPSVLTILGIILFLRLGYVMGSAGLARGLIIIALANAISVITSISLSAVATNLKVRGGGDYYLISRTLGLEFGGSIGLVLFLAQSVSIAFYCIGFAEAIAAFLPQAHPATVQLIAAGAVAFLFIFAWQGADWATRFQFVVMALLVAALLSFVIGGVRHWDSAILAANWATPGDGAPFWVLFAIFFPAVTGFTQGVSMSGDLADPGKSIPLGTFLAVGLSIAVYFGVAILFAASMPNAILAMDYGAMKRISAVGFFIDAGVIAATLSSAMASFMGAPRILQSLAADRIFAVLTPFAAVSQPSGNPRRGVLLSAGIAFATIALGQLNLVAGIVSMFFLISYGLLNYATYFEARTQSPSFRPRFKWFSPPLSLLGCVICLGAMLAIDPKSGAAAIALLFAVHQYLQRTAGPARWADSARSHHLQQVRGHLLAAAEDPAHARDWRPQLLVFTHDSPKQAAILSFAAWIEGGSGFTEAVQIVEGEGPAARKAREAAHRNLTEAIVRGRHPMFPLTVSAADPAQAMGVLIQSSGIGPLRPNTVVVNWMDDSAKAISGIDAYNYVRNLRLIFRQGKNLVLLHTDQESWQRLENRSREDRRIDIWWQGDATSRLMLLLAHLMTRNESWNKTALRVLTQGDGASVEAERETLKKTLEEIRIDAGVEIVDDVEAATIVNRSADAAFVFLPMKFVHNQILDPTGKSFERCLPRLPASALALAAEDINLDAAPEEGLAAQVAQAADELEAANKKAQIAEKTAADKKAALESLKNQVETLETEGISGAVPLEEHDALKEKLKDAASGAEKAYRRAMKAKVKAEDAAKAVDTLNPGGLPAKPPDHKE</sequence>
<feature type="region of interest" description="Disordered" evidence="8">
    <location>
        <begin position="833"/>
        <end position="856"/>
    </location>
</feature>
<gene>
    <name evidence="12" type="ORF">DSCO28_42040</name>
</gene>
<dbReference type="GO" id="GO:0016020">
    <property type="term" value="C:membrane"/>
    <property type="evidence" value="ECO:0007669"/>
    <property type="project" value="UniProtKB-SubCell"/>
</dbReference>
<feature type="domain" description="Amino acid permease/ SLC12A" evidence="10">
    <location>
        <begin position="22"/>
        <end position="468"/>
    </location>
</feature>
<dbReference type="FunFam" id="1.20.1740.10:FF:000013">
    <property type="entry name" value="Solute carrier family 12 member"/>
    <property type="match status" value="1"/>
</dbReference>
<dbReference type="InterPro" id="IPR004841">
    <property type="entry name" value="AA-permease/SLC12A_dom"/>
</dbReference>
<dbReference type="PANTHER" id="PTHR11827">
    <property type="entry name" value="SOLUTE CARRIER FAMILY 12, CATION COTRANSPORTERS"/>
    <property type="match status" value="1"/>
</dbReference>
<comment type="subcellular location">
    <subcellularLocation>
        <location evidence="1">Membrane</location>
        <topology evidence="1">Multi-pass membrane protein</topology>
    </subcellularLocation>
</comment>
<organism evidence="12 13">
    <name type="scientific">Desulfosarcina ovata subsp. sediminis</name>
    <dbReference type="NCBI Taxonomy" id="885957"/>
    <lineage>
        <taxon>Bacteria</taxon>
        <taxon>Pseudomonadati</taxon>
        <taxon>Thermodesulfobacteriota</taxon>
        <taxon>Desulfobacteria</taxon>
        <taxon>Desulfobacterales</taxon>
        <taxon>Desulfosarcinaceae</taxon>
        <taxon>Desulfosarcina</taxon>
    </lineage>
</organism>
<evidence type="ECO:0000256" key="8">
    <source>
        <dbReference type="SAM" id="MobiDB-lite"/>
    </source>
</evidence>
<accession>A0A5K7ZTW2</accession>
<evidence type="ECO:0000256" key="9">
    <source>
        <dbReference type="SAM" id="Phobius"/>
    </source>
</evidence>
<keyword evidence="3" id="KW-0813">Transport</keyword>
<evidence type="ECO:0000256" key="6">
    <source>
        <dbReference type="ARBA" id="ARBA00023136"/>
    </source>
</evidence>
<comment type="similarity">
    <text evidence="2">Belongs to the SLC12A transporter family.</text>
</comment>
<dbReference type="Proteomes" id="UP000425960">
    <property type="component" value="Chromosome"/>
</dbReference>
<evidence type="ECO:0000313" key="13">
    <source>
        <dbReference type="Proteomes" id="UP000425960"/>
    </source>
</evidence>
<dbReference type="RefSeq" id="WP_155323792.1">
    <property type="nucleotide sequence ID" value="NZ_AP021876.1"/>
</dbReference>
<evidence type="ECO:0000256" key="2">
    <source>
        <dbReference type="ARBA" id="ARBA00010593"/>
    </source>
</evidence>
<feature type="coiled-coil region" evidence="7">
    <location>
        <begin position="745"/>
        <end position="828"/>
    </location>
</feature>
<evidence type="ECO:0000256" key="7">
    <source>
        <dbReference type="SAM" id="Coils"/>
    </source>
</evidence>
<keyword evidence="7" id="KW-0175">Coiled coil</keyword>
<dbReference type="GO" id="GO:0015377">
    <property type="term" value="F:chloride:monoatomic cation symporter activity"/>
    <property type="evidence" value="ECO:0007669"/>
    <property type="project" value="InterPro"/>
</dbReference>